<dbReference type="CDD" id="cd01949">
    <property type="entry name" value="GGDEF"/>
    <property type="match status" value="1"/>
</dbReference>
<dbReference type="InterPro" id="IPR035919">
    <property type="entry name" value="EAL_sf"/>
</dbReference>
<organism evidence="3 4">
    <name type="scientific">Sphaerotilus uruguayifluvii</name>
    <dbReference type="NCBI Taxonomy" id="2735897"/>
    <lineage>
        <taxon>Bacteria</taxon>
        <taxon>Pseudomonadati</taxon>
        <taxon>Pseudomonadota</taxon>
        <taxon>Betaproteobacteria</taxon>
        <taxon>Burkholderiales</taxon>
        <taxon>Sphaerotilaceae</taxon>
        <taxon>Sphaerotilus</taxon>
    </lineage>
</organism>
<evidence type="ECO:0000313" key="4">
    <source>
        <dbReference type="Proteomes" id="UP001516061"/>
    </source>
</evidence>
<feature type="domain" description="EAL" evidence="1">
    <location>
        <begin position="154"/>
        <end position="408"/>
    </location>
</feature>
<dbReference type="SMART" id="SM00267">
    <property type="entry name" value="GGDEF"/>
    <property type="match status" value="1"/>
</dbReference>
<proteinExistence type="predicted"/>
<evidence type="ECO:0000313" key="3">
    <source>
        <dbReference type="EMBL" id="NRT58325.1"/>
    </source>
</evidence>
<dbReference type="EMBL" id="JABSNM010000026">
    <property type="protein sequence ID" value="NRT58325.1"/>
    <property type="molecule type" value="Genomic_DNA"/>
</dbReference>
<dbReference type="Gene3D" id="3.20.20.450">
    <property type="entry name" value="EAL domain"/>
    <property type="match status" value="1"/>
</dbReference>
<dbReference type="InterPro" id="IPR052155">
    <property type="entry name" value="Biofilm_reg_signaling"/>
</dbReference>
<feature type="domain" description="GGDEF" evidence="2">
    <location>
        <begin position="13"/>
        <end position="145"/>
    </location>
</feature>
<dbReference type="PROSITE" id="PS50887">
    <property type="entry name" value="GGDEF"/>
    <property type="match status" value="1"/>
</dbReference>
<gene>
    <name evidence="3" type="ORF">HNQ01_004092</name>
</gene>
<dbReference type="InterPro" id="IPR001633">
    <property type="entry name" value="EAL_dom"/>
</dbReference>
<dbReference type="PROSITE" id="PS50883">
    <property type="entry name" value="EAL"/>
    <property type="match status" value="1"/>
</dbReference>
<protein>
    <submittedName>
        <fullName evidence="3">Diguanylate cyclase (GGDEF)-like protein</fullName>
    </submittedName>
</protein>
<dbReference type="Proteomes" id="UP001516061">
    <property type="component" value="Unassembled WGS sequence"/>
</dbReference>
<dbReference type="CDD" id="cd01948">
    <property type="entry name" value="EAL"/>
    <property type="match status" value="1"/>
</dbReference>
<dbReference type="SUPFAM" id="SSF141868">
    <property type="entry name" value="EAL domain-like"/>
    <property type="match status" value="1"/>
</dbReference>
<dbReference type="SMART" id="SM00052">
    <property type="entry name" value="EAL"/>
    <property type="match status" value="1"/>
</dbReference>
<name>A0ABX2GA26_9BURK</name>
<dbReference type="PANTHER" id="PTHR44757">
    <property type="entry name" value="DIGUANYLATE CYCLASE DGCP"/>
    <property type="match status" value="1"/>
</dbReference>
<dbReference type="InterPro" id="IPR000160">
    <property type="entry name" value="GGDEF_dom"/>
</dbReference>
<dbReference type="InterPro" id="IPR043128">
    <property type="entry name" value="Rev_trsase/Diguanyl_cyclase"/>
</dbReference>
<sequence length="424" mass="45325">MAEADSGAQAAEPALAVLFIDLDNFKSVNDSLGHGLGDELLRQAADRLEGCAPVRSPVARPGGDEFVIVLPGAGAEQAVEVAAAVCRRMAVPFQVGGREHFLGASVGIALAPEHGRSRSALLRHADMAMYIAKEGGRGRHVMFEAPLDARLSERSALLADLRQAVARDELVLHFQPRVGVHAGRIVSAEALVRWQHPVRGLVPPGVFIPLAEESDLIAAIGLWVLDRTCAQLARWRRDGLAIQRVSVNVSPRQLQSGRLVEEVEAALVRHGVPWQQLELEVTESLLVGDARQASAQLTELRQRGVLVALDDFGTGYSSMATLRDLPVDVMKVDRAFVRDLGSDASALAITRAILTLAQSLGKHTVAEGIEVPAQAEALQRLGCDELQGYLFGRPMPAAEFERLCRAGLGAPASIRPATDAALPA</sequence>
<keyword evidence="4" id="KW-1185">Reference proteome</keyword>
<reference evidence="3 4" key="1">
    <citation type="submission" date="2020-05" db="EMBL/GenBank/DDBJ databases">
        <title>Genomic Encyclopedia of Type Strains, Phase IV (KMG-V): Genome sequencing to study the core and pangenomes of soil and plant-associated prokaryotes.</title>
        <authorList>
            <person name="Whitman W."/>
        </authorList>
    </citation>
    <scope>NUCLEOTIDE SEQUENCE [LARGE SCALE GENOMIC DNA]</scope>
    <source>
        <strain evidence="3 4">C29</strain>
    </source>
</reference>
<accession>A0ABX2GA26</accession>
<dbReference type="NCBIfam" id="TIGR00254">
    <property type="entry name" value="GGDEF"/>
    <property type="match status" value="1"/>
</dbReference>
<dbReference type="Pfam" id="PF00990">
    <property type="entry name" value="GGDEF"/>
    <property type="match status" value="1"/>
</dbReference>
<evidence type="ECO:0000259" key="1">
    <source>
        <dbReference type="PROSITE" id="PS50883"/>
    </source>
</evidence>
<evidence type="ECO:0000259" key="2">
    <source>
        <dbReference type="PROSITE" id="PS50887"/>
    </source>
</evidence>
<dbReference type="InterPro" id="IPR029787">
    <property type="entry name" value="Nucleotide_cyclase"/>
</dbReference>
<comment type="caution">
    <text evidence="3">The sequence shown here is derived from an EMBL/GenBank/DDBJ whole genome shotgun (WGS) entry which is preliminary data.</text>
</comment>
<dbReference type="RefSeq" id="WP_173807348.1">
    <property type="nucleotide sequence ID" value="NZ_JABSNM010000026.1"/>
</dbReference>
<dbReference type="SUPFAM" id="SSF55073">
    <property type="entry name" value="Nucleotide cyclase"/>
    <property type="match status" value="1"/>
</dbReference>
<dbReference type="PANTHER" id="PTHR44757:SF2">
    <property type="entry name" value="BIOFILM ARCHITECTURE MAINTENANCE PROTEIN MBAA"/>
    <property type="match status" value="1"/>
</dbReference>
<dbReference type="Pfam" id="PF00563">
    <property type="entry name" value="EAL"/>
    <property type="match status" value="1"/>
</dbReference>
<dbReference type="Gene3D" id="3.30.70.270">
    <property type="match status" value="1"/>
</dbReference>